<evidence type="ECO:0000256" key="1">
    <source>
        <dbReference type="SAM" id="MobiDB-lite"/>
    </source>
</evidence>
<dbReference type="EMBL" id="BT042300">
    <property type="protein sequence ID" value="ACF87305.1"/>
    <property type="molecule type" value="mRNA"/>
</dbReference>
<feature type="region of interest" description="Disordered" evidence="1">
    <location>
        <begin position="16"/>
        <end position="51"/>
    </location>
</feature>
<feature type="compositionally biased region" description="Low complexity" evidence="1">
    <location>
        <begin position="40"/>
        <end position="51"/>
    </location>
</feature>
<proteinExistence type="evidence at transcript level"/>
<organism evidence="2">
    <name type="scientific">Zea mays</name>
    <name type="common">Maize</name>
    <dbReference type="NCBI Taxonomy" id="4577"/>
    <lineage>
        <taxon>Eukaryota</taxon>
        <taxon>Viridiplantae</taxon>
        <taxon>Streptophyta</taxon>
        <taxon>Embryophyta</taxon>
        <taxon>Tracheophyta</taxon>
        <taxon>Spermatophyta</taxon>
        <taxon>Magnoliopsida</taxon>
        <taxon>Liliopsida</taxon>
        <taxon>Poales</taxon>
        <taxon>Poaceae</taxon>
        <taxon>PACMAD clade</taxon>
        <taxon>Panicoideae</taxon>
        <taxon>Andropogonodae</taxon>
        <taxon>Andropogoneae</taxon>
        <taxon>Tripsacinae</taxon>
        <taxon>Zea</taxon>
    </lineage>
</organism>
<dbReference type="AlphaFoldDB" id="B4FYW2"/>
<protein>
    <submittedName>
        <fullName evidence="2">Uncharacterized protein</fullName>
    </submittedName>
</protein>
<name>B4FYW2_MAIZE</name>
<evidence type="ECO:0000313" key="2">
    <source>
        <dbReference type="EMBL" id="ACF87305.1"/>
    </source>
</evidence>
<sequence length="83" mass="8935">MKLGWYRSECRYVEDSTTVPLGPSQHDSPEDPLPSNEQQTSPAVTPATAGTAPLSCATTNLQMLLASSYPLLLLTMSSVFFVS</sequence>
<accession>B4FYW2</accession>
<reference evidence="2" key="1">
    <citation type="journal article" date="2009" name="PLoS Genet.">
        <title>Sequencing, mapping, and analysis of 27,455 maize full-length cDNAs.</title>
        <authorList>
            <person name="Soderlund C."/>
            <person name="Descour A."/>
            <person name="Kudrna D."/>
            <person name="Bomhoff M."/>
            <person name="Boyd L."/>
            <person name="Currie J."/>
            <person name="Angelova A."/>
            <person name="Collura K."/>
            <person name="Wissotski M."/>
            <person name="Ashley E."/>
            <person name="Morrow D."/>
            <person name="Fernandes J."/>
            <person name="Walbot V."/>
            <person name="Yu Y."/>
        </authorList>
    </citation>
    <scope>NUCLEOTIDE SEQUENCE</scope>
    <source>
        <strain evidence="2">B73</strain>
    </source>
</reference>